<proteinExistence type="predicted"/>
<organism evidence="1 2">
    <name type="scientific">Marchantia polymorpha subsp. ruderalis</name>
    <dbReference type="NCBI Taxonomy" id="1480154"/>
    <lineage>
        <taxon>Eukaryota</taxon>
        <taxon>Viridiplantae</taxon>
        <taxon>Streptophyta</taxon>
        <taxon>Embryophyta</taxon>
        <taxon>Marchantiophyta</taxon>
        <taxon>Marchantiopsida</taxon>
        <taxon>Marchantiidae</taxon>
        <taxon>Marchantiales</taxon>
        <taxon>Marchantiaceae</taxon>
        <taxon>Marchantia</taxon>
    </lineage>
</organism>
<evidence type="ECO:0000313" key="2">
    <source>
        <dbReference type="Proteomes" id="UP000077202"/>
    </source>
</evidence>
<accession>A0A176WQP2</accession>
<dbReference type="Proteomes" id="UP000077202">
    <property type="component" value="Unassembled WGS sequence"/>
</dbReference>
<comment type="caution">
    <text evidence="1">The sequence shown here is derived from an EMBL/GenBank/DDBJ whole genome shotgun (WGS) entry which is preliminary data.</text>
</comment>
<dbReference type="AlphaFoldDB" id="A0A176WQP2"/>
<protein>
    <submittedName>
        <fullName evidence="1">Uncharacterized protein</fullName>
    </submittedName>
</protein>
<sequence>MRQAHVREANIVQYEYMGGVGVQYGYGWPSSMRLWLRAWAWAWLGITPRGSDPRRVCVSPGPGTLAPVLDR</sequence>
<name>A0A176WQP2_MARPO</name>
<keyword evidence="2" id="KW-1185">Reference proteome</keyword>
<gene>
    <name evidence="1" type="ORF">AXG93_4461s1230</name>
</gene>
<reference evidence="1" key="1">
    <citation type="submission" date="2016-03" db="EMBL/GenBank/DDBJ databases">
        <title>Mechanisms controlling the formation of the plant cell surface in tip-growing cells are functionally conserved among land plants.</title>
        <authorList>
            <person name="Honkanen S."/>
            <person name="Jones V.A."/>
            <person name="Morieri G."/>
            <person name="Champion C."/>
            <person name="Hetherington A.J."/>
            <person name="Kelly S."/>
            <person name="Saint-Marcoux D."/>
            <person name="Proust H."/>
            <person name="Prescott H."/>
            <person name="Dolan L."/>
        </authorList>
    </citation>
    <scope>NUCLEOTIDE SEQUENCE [LARGE SCALE GENOMIC DNA]</scope>
    <source>
        <tissue evidence="1">Whole gametophyte</tissue>
    </source>
</reference>
<dbReference type="EMBL" id="LVLJ01000253">
    <property type="protein sequence ID" value="OAE35144.1"/>
    <property type="molecule type" value="Genomic_DNA"/>
</dbReference>
<evidence type="ECO:0000313" key="1">
    <source>
        <dbReference type="EMBL" id="OAE35144.1"/>
    </source>
</evidence>